<feature type="chain" id="PRO_5029601774" description="Apple domain-containing protein" evidence="1">
    <location>
        <begin position="24"/>
        <end position="308"/>
    </location>
</feature>
<sequence>KTEKNTMLLLIALITINFNTARSSNIYQLIAKDKTLASEQPFTKRPSKFGIQCISMCDHSPACLSYAFNGQTCYLYDVMFKTTNGEHRALKDQTGAVYHSTVADSCETWHQLGKRRNGFYYVSSEVNGQQRKTEIYCYLNQEVYTTPPPTTTPVPTAAPQPMYHYKLHINIKVGCNSDLGDGFCEVYGSLNVNIGNRAVNQNIQIWRREQTNPYSSFEGWLMSIYSAHSLFQESYDFRSSMTGTIIFTGQFKEYDNPGTDEILANIAGQNAQVHPADIYNKDHHVTFTEFSNRVEIHLRLEFNAALNG</sequence>
<organism evidence="2 3">
    <name type="scientific">Clytia hemisphaerica</name>
    <dbReference type="NCBI Taxonomy" id="252671"/>
    <lineage>
        <taxon>Eukaryota</taxon>
        <taxon>Metazoa</taxon>
        <taxon>Cnidaria</taxon>
        <taxon>Hydrozoa</taxon>
        <taxon>Hydroidolina</taxon>
        <taxon>Leptothecata</taxon>
        <taxon>Obeliida</taxon>
        <taxon>Clytiidae</taxon>
        <taxon>Clytia</taxon>
    </lineage>
</organism>
<evidence type="ECO:0000313" key="2">
    <source>
        <dbReference type="EnsemblMetazoa" id="CLYHEMP013752.1"/>
    </source>
</evidence>
<dbReference type="AlphaFoldDB" id="A0A7M5WVG7"/>
<reference evidence="2" key="1">
    <citation type="submission" date="2021-01" db="UniProtKB">
        <authorList>
            <consortium name="EnsemblMetazoa"/>
        </authorList>
    </citation>
    <scope>IDENTIFICATION</scope>
</reference>
<evidence type="ECO:0000313" key="3">
    <source>
        <dbReference type="Proteomes" id="UP000594262"/>
    </source>
</evidence>
<name>A0A7M5WVG7_9CNID</name>
<evidence type="ECO:0000256" key="1">
    <source>
        <dbReference type="SAM" id="SignalP"/>
    </source>
</evidence>
<keyword evidence="1" id="KW-0732">Signal</keyword>
<evidence type="ECO:0008006" key="4">
    <source>
        <dbReference type="Google" id="ProtNLM"/>
    </source>
</evidence>
<keyword evidence="3" id="KW-1185">Reference proteome</keyword>
<protein>
    <recommendedName>
        <fullName evidence="4">Apple domain-containing protein</fullName>
    </recommendedName>
</protein>
<dbReference type="EnsemblMetazoa" id="CLYHEMT013752.1">
    <property type="protein sequence ID" value="CLYHEMP013752.1"/>
    <property type="gene ID" value="CLYHEMG013752"/>
</dbReference>
<proteinExistence type="predicted"/>
<feature type="signal peptide" evidence="1">
    <location>
        <begin position="1"/>
        <end position="23"/>
    </location>
</feature>
<dbReference type="Proteomes" id="UP000594262">
    <property type="component" value="Unplaced"/>
</dbReference>
<accession>A0A7M5WVG7</accession>